<dbReference type="Pfam" id="PF13456">
    <property type="entry name" value="RVT_3"/>
    <property type="match status" value="1"/>
</dbReference>
<proteinExistence type="predicted"/>
<name>A0A7J8LP69_9ROSI</name>
<evidence type="ECO:0000313" key="2">
    <source>
        <dbReference type="EMBL" id="MBA0554225.1"/>
    </source>
</evidence>
<keyword evidence="3" id="KW-1185">Reference proteome</keyword>
<dbReference type="GO" id="GO:0004523">
    <property type="term" value="F:RNA-DNA hybrid ribonuclease activity"/>
    <property type="evidence" value="ECO:0007669"/>
    <property type="project" value="InterPro"/>
</dbReference>
<evidence type="ECO:0000259" key="1">
    <source>
        <dbReference type="Pfam" id="PF13456"/>
    </source>
</evidence>
<gene>
    <name evidence="2" type="ORF">Golob_013342</name>
</gene>
<dbReference type="InterPro" id="IPR002156">
    <property type="entry name" value="RNaseH_domain"/>
</dbReference>
<dbReference type="AlphaFoldDB" id="A0A7J8LP69"/>
<feature type="non-terminal residue" evidence="2">
    <location>
        <position position="1"/>
    </location>
</feature>
<reference evidence="2 3" key="1">
    <citation type="journal article" date="2019" name="Genome Biol. Evol.">
        <title>Insights into the evolution of the New World diploid cottons (Gossypium, subgenus Houzingenia) based on genome sequencing.</title>
        <authorList>
            <person name="Grover C.E."/>
            <person name="Arick M.A. 2nd"/>
            <person name="Thrash A."/>
            <person name="Conover J.L."/>
            <person name="Sanders W.S."/>
            <person name="Peterson D.G."/>
            <person name="Frelichowski J.E."/>
            <person name="Scheffler J.A."/>
            <person name="Scheffler B.E."/>
            <person name="Wendel J.F."/>
        </authorList>
    </citation>
    <scope>NUCLEOTIDE SEQUENCE [LARGE SCALE GENOMIC DNA]</scope>
    <source>
        <strain evidence="2">157</strain>
        <tissue evidence="2">Leaf</tissue>
    </source>
</reference>
<comment type="caution">
    <text evidence="2">The sequence shown here is derived from an EMBL/GenBank/DDBJ whole genome shotgun (WGS) entry which is preliminary data.</text>
</comment>
<dbReference type="GO" id="GO:0003676">
    <property type="term" value="F:nucleic acid binding"/>
    <property type="evidence" value="ECO:0007669"/>
    <property type="project" value="InterPro"/>
</dbReference>
<protein>
    <recommendedName>
        <fullName evidence="1">RNase H type-1 domain-containing protein</fullName>
    </recommendedName>
</protein>
<dbReference type="EMBL" id="JABEZX010000004">
    <property type="protein sequence ID" value="MBA0554225.1"/>
    <property type="molecule type" value="Genomic_DNA"/>
</dbReference>
<sequence>DGLLKGAKVSRRGPQISHLLFADDCVVFGEANGRGAQVLNKVFMEYENSSVGKGDKISIVDDAWIPVVENYSIHGVIRNRDVTKLDAKRILRIPLALVEHDDLVVWRGELLMSTRLRKIRIGLPGCFKDPRAINANSFVARYGNSNGEVLTLQATLEKEITSLFAAEACACTRAVKLGIQMGVRRIEIDGDALTIIKKCQSNSVDKSEIRAYIKDTK</sequence>
<feature type="domain" description="RNase H type-1" evidence="1">
    <location>
        <begin position="144"/>
        <end position="215"/>
    </location>
</feature>
<dbReference type="Proteomes" id="UP000593572">
    <property type="component" value="Unassembled WGS sequence"/>
</dbReference>
<accession>A0A7J8LP69</accession>
<organism evidence="2 3">
    <name type="scientific">Gossypium lobatum</name>
    <dbReference type="NCBI Taxonomy" id="34289"/>
    <lineage>
        <taxon>Eukaryota</taxon>
        <taxon>Viridiplantae</taxon>
        <taxon>Streptophyta</taxon>
        <taxon>Embryophyta</taxon>
        <taxon>Tracheophyta</taxon>
        <taxon>Spermatophyta</taxon>
        <taxon>Magnoliopsida</taxon>
        <taxon>eudicotyledons</taxon>
        <taxon>Gunneridae</taxon>
        <taxon>Pentapetalae</taxon>
        <taxon>rosids</taxon>
        <taxon>malvids</taxon>
        <taxon>Malvales</taxon>
        <taxon>Malvaceae</taxon>
        <taxon>Malvoideae</taxon>
        <taxon>Gossypium</taxon>
    </lineage>
</organism>
<evidence type="ECO:0000313" key="3">
    <source>
        <dbReference type="Proteomes" id="UP000593572"/>
    </source>
</evidence>